<organism evidence="13">
    <name type="scientific">Acidithiobacillus ferrianus</name>
    <dbReference type="NCBI Taxonomy" id="2678518"/>
    <lineage>
        <taxon>Bacteria</taxon>
        <taxon>Pseudomonadati</taxon>
        <taxon>Pseudomonadota</taxon>
        <taxon>Acidithiobacillia</taxon>
        <taxon>Acidithiobacillales</taxon>
        <taxon>Acidithiobacillaceae</taxon>
        <taxon>Acidithiobacillus</taxon>
    </lineage>
</organism>
<comment type="subunit">
    <text evidence="10">Homodimer.</text>
</comment>
<dbReference type="InterPro" id="IPR054692">
    <property type="entry name" value="LeuA-like_post-cat"/>
</dbReference>
<evidence type="ECO:0000256" key="5">
    <source>
        <dbReference type="ARBA" id="ARBA00022430"/>
    </source>
</evidence>
<accession>A0A845U953</accession>
<dbReference type="PANTHER" id="PTHR46911:SF1">
    <property type="entry name" value="2-ISOPROPYLMALATE SYNTHASE"/>
    <property type="match status" value="1"/>
</dbReference>
<evidence type="ECO:0000256" key="9">
    <source>
        <dbReference type="ARBA" id="ARBA00023304"/>
    </source>
</evidence>
<evidence type="ECO:0000256" key="3">
    <source>
        <dbReference type="ARBA" id="ARBA00009767"/>
    </source>
</evidence>
<dbReference type="CDD" id="cd07942">
    <property type="entry name" value="DRE_TIM_LeuA"/>
    <property type="match status" value="1"/>
</dbReference>
<sequence length="591" mass="65570">MGTFNHRRYRAFAPVHKPDRRWPNRRMHHAPVWTSVDLRDGNQALVSPMSVEQKLRMFDLLVRMGFREIEVGFPAASQPDFDFVRRIIEEDRIPEQVTIQVLTQAREALIDRTFEALKGVRRAIVHVYNSTNPTQREQVFGLDREGIQAIAVRGAEWVKTGAARYPETEWVFQYSPESFSTTELDYAVEICEAVNEVWRPDQGQAVILNLPATVESSMPNVFADQIEWFCDRLRGREHVQISVHNHNDRGCAVAAAELAVLAGADRVEGTLFGNGERTGNMDILTMAMNLYSQGIDPQLDMSIGTEISEIYTACTGMVVPPRHPWFGELVYTAFSGSHQDAIRKGMHHRRGQEDAVWEVPYLPVDPADLGRRYEEVVRINSQSGKGGVAHVLERDHGISLPRWLAQDFSAVVQAASEQEAGEVSSAQIFALFESHYCHPAEDWHLRRYRLSREGEQVAATVVLGPEARPHILQGKGSGAVAALVDALIQSWGVRAEVEQFDQHALGSGTGARAMACARVSVDHGHAASAVAFGEDTTEAALQAVLSAIGRSVAKNNAWSTSAGQPAEPEPKVQKRSEHLGFLGDLAKARYS</sequence>
<dbReference type="HAMAP" id="MF_00572">
    <property type="entry name" value="LeuA_type2"/>
    <property type="match status" value="1"/>
</dbReference>
<dbReference type="Gene3D" id="3.30.160.270">
    <property type="match status" value="1"/>
</dbReference>
<dbReference type="GO" id="GO:0009098">
    <property type="term" value="P:L-leucine biosynthetic process"/>
    <property type="evidence" value="ECO:0007669"/>
    <property type="project" value="UniProtKB-UniRule"/>
</dbReference>
<dbReference type="PROSITE" id="PS50991">
    <property type="entry name" value="PYR_CT"/>
    <property type="match status" value="1"/>
</dbReference>
<dbReference type="InterPro" id="IPR039371">
    <property type="entry name" value="LeuA_N_DRE-TIM"/>
</dbReference>
<feature type="region of interest" description="Disordered" evidence="11">
    <location>
        <begin position="558"/>
        <end position="578"/>
    </location>
</feature>
<feature type="region of interest" description="Regulatory domain" evidence="10">
    <location>
        <begin position="439"/>
        <end position="591"/>
    </location>
</feature>
<keyword evidence="10" id="KW-0963">Cytoplasm</keyword>
<keyword evidence="13" id="KW-0012">Acyltransferase</keyword>
<dbReference type="UniPathway" id="UPA00048">
    <property type="reaction ID" value="UER00070"/>
</dbReference>
<dbReference type="InterPro" id="IPR002034">
    <property type="entry name" value="AIPM/Hcit_synth_CS"/>
</dbReference>
<dbReference type="SUPFAM" id="SSF51569">
    <property type="entry name" value="Aldolase"/>
    <property type="match status" value="1"/>
</dbReference>
<dbReference type="GO" id="GO:0005737">
    <property type="term" value="C:cytoplasm"/>
    <property type="evidence" value="ECO:0007669"/>
    <property type="project" value="UniProtKB-SubCell"/>
</dbReference>
<evidence type="ECO:0000256" key="8">
    <source>
        <dbReference type="ARBA" id="ARBA00022723"/>
    </source>
</evidence>
<dbReference type="InterPro" id="IPR000891">
    <property type="entry name" value="PYR_CT"/>
</dbReference>
<comment type="cofactor">
    <cofactor evidence="10">
        <name>Mg(2+)</name>
        <dbReference type="ChEBI" id="CHEBI:18420"/>
    </cofactor>
</comment>
<proteinExistence type="inferred from homology"/>
<keyword evidence="5 10" id="KW-0432">Leucine biosynthesis</keyword>
<feature type="binding site" evidence="10">
    <location>
        <position position="280"/>
    </location>
    <ligand>
        <name>Mg(2+)</name>
        <dbReference type="ChEBI" id="CHEBI:18420"/>
    </ligand>
</feature>
<comment type="pathway">
    <text evidence="2 10">Amino-acid biosynthesis; L-leucine biosynthesis; L-leucine from 3-methyl-2-oxobutanoate: step 1/4.</text>
</comment>
<evidence type="ECO:0000256" key="1">
    <source>
        <dbReference type="ARBA" id="ARBA00000064"/>
    </source>
</evidence>
<evidence type="ECO:0000313" key="13">
    <source>
        <dbReference type="EMBL" id="NDU44036.1"/>
    </source>
</evidence>
<dbReference type="Pfam" id="PF00682">
    <property type="entry name" value="HMGL-like"/>
    <property type="match status" value="1"/>
</dbReference>
<dbReference type="PROSITE" id="PS00816">
    <property type="entry name" value="AIPM_HOMOCIT_SYNTH_2"/>
    <property type="match status" value="1"/>
</dbReference>
<dbReference type="PANTHER" id="PTHR46911">
    <property type="match status" value="1"/>
</dbReference>
<dbReference type="EC" id="2.3.3.13" evidence="4 10"/>
<keyword evidence="6 10" id="KW-0028">Amino-acid biosynthesis</keyword>
<dbReference type="Pfam" id="PF08502">
    <property type="entry name" value="LeuA_dimer"/>
    <property type="match status" value="1"/>
</dbReference>
<dbReference type="GO" id="GO:0000287">
    <property type="term" value="F:magnesium ion binding"/>
    <property type="evidence" value="ECO:0007669"/>
    <property type="project" value="UniProtKB-UniRule"/>
</dbReference>
<evidence type="ECO:0000256" key="4">
    <source>
        <dbReference type="ARBA" id="ARBA00012973"/>
    </source>
</evidence>
<evidence type="ECO:0000256" key="10">
    <source>
        <dbReference type="HAMAP-Rule" id="MF_00572"/>
    </source>
</evidence>
<keyword evidence="8 10" id="KW-0479">Metal-binding</keyword>
<dbReference type="PROSITE" id="PS00815">
    <property type="entry name" value="AIPM_HOMOCIT_SYNTH_1"/>
    <property type="match status" value="1"/>
</dbReference>
<feature type="binding site" evidence="10">
    <location>
        <position position="244"/>
    </location>
    <ligand>
        <name>Mg(2+)</name>
        <dbReference type="ChEBI" id="CHEBI:18420"/>
    </ligand>
</feature>
<feature type="binding site" evidence="10">
    <location>
        <position position="246"/>
    </location>
    <ligand>
        <name>Mg(2+)</name>
        <dbReference type="ChEBI" id="CHEBI:18420"/>
    </ligand>
</feature>
<dbReference type="Pfam" id="PF22615">
    <property type="entry name" value="IPMS_D2"/>
    <property type="match status" value="1"/>
</dbReference>
<dbReference type="RefSeq" id="WP_163099764.1">
    <property type="nucleotide sequence ID" value="NZ_CP127523.1"/>
</dbReference>
<feature type="domain" description="Pyruvate carboxyltransferase" evidence="12">
    <location>
        <begin position="31"/>
        <end position="305"/>
    </location>
</feature>
<name>A0A845U953_9PROT</name>
<comment type="caution">
    <text evidence="13">The sequence shown here is derived from an EMBL/GenBank/DDBJ whole genome shotgun (WGS) entry which is preliminary data.</text>
</comment>
<evidence type="ECO:0000256" key="11">
    <source>
        <dbReference type="SAM" id="MobiDB-lite"/>
    </source>
</evidence>
<dbReference type="InterPro" id="IPR013709">
    <property type="entry name" value="2-isopropylmalate_synth_dimer"/>
</dbReference>
<dbReference type="AlphaFoldDB" id="A0A845U953"/>
<keyword evidence="9 10" id="KW-0100">Branched-chain amino acid biosynthesis</keyword>
<dbReference type="SMART" id="SM00917">
    <property type="entry name" value="LeuA_dimer"/>
    <property type="match status" value="1"/>
</dbReference>
<dbReference type="EMBL" id="WNJL01000060">
    <property type="protein sequence ID" value="NDU44036.1"/>
    <property type="molecule type" value="Genomic_DNA"/>
</dbReference>
<dbReference type="InterPro" id="IPR036230">
    <property type="entry name" value="LeuA_allosteric_dom_sf"/>
</dbReference>
<keyword evidence="7 10" id="KW-0808">Transferase</keyword>
<dbReference type="SUPFAM" id="SSF89000">
    <property type="entry name" value="post-HMGL domain-like"/>
    <property type="match status" value="1"/>
</dbReference>
<dbReference type="NCBIfam" id="NF002991">
    <property type="entry name" value="PRK03739.1"/>
    <property type="match status" value="1"/>
</dbReference>
<comment type="subcellular location">
    <subcellularLocation>
        <location evidence="10">Cytoplasm</location>
    </subcellularLocation>
</comment>
<evidence type="ECO:0000256" key="6">
    <source>
        <dbReference type="ARBA" id="ARBA00022605"/>
    </source>
</evidence>
<reference evidence="13" key="1">
    <citation type="submission" date="2019-11" db="EMBL/GenBank/DDBJ databases">
        <title>Acidithiobacillus ferrianus sp. nov.: a facultatively anaerobic and extremely acidophilic chemolithoautotroph.</title>
        <authorList>
            <person name="Norris P.R."/>
            <person name="Falagan C."/>
            <person name="Moya-Beltran A."/>
            <person name="Castro M."/>
            <person name="Quatrini R."/>
            <person name="Johnson D.B."/>
        </authorList>
    </citation>
    <scope>NUCLEOTIDE SEQUENCE [LARGE SCALE GENOMIC DNA]</scope>
    <source>
        <strain evidence="13">MG</strain>
    </source>
</reference>
<comment type="catalytic activity">
    <reaction evidence="1 10">
        <text>3-methyl-2-oxobutanoate + acetyl-CoA + H2O = (2S)-2-isopropylmalate + CoA + H(+)</text>
        <dbReference type="Rhea" id="RHEA:21524"/>
        <dbReference type="ChEBI" id="CHEBI:1178"/>
        <dbReference type="ChEBI" id="CHEBI:11851"/>
        <dbReference type="ChEBI" id="CHEBI:15377"/>
        <dbReference type="ChEBI" id="CHEBI:15378"/>
        <dbReference type="ChEBI" id="CHEBI:57287"/>
        <dbReference type="ChEBI" id="CHEBI:57288"/>
        <dbReference type="EC" id="2.3.3.13"/>
    </reaction>
</comment>
<comment type="similarity">
    <text evidence="3 10">Belongs to the alpha-IPM synthase/homocitrate synthase family. LeuA type 2 subfamily.</text>
</comment>
<keyword evidence="10" id="KW-0460">Magnesium</keyword>
<evidence type="ECO:0000256" key="7">
    <source>
        <dbReference type="ARBA" id="ARBA00022679"/>
    </source>
</evidence>
<comment type="function">
    <text evidence="10">Catalyzes the condensation of the acetyl group of acetyl-CoA with 3-methyl-2-oxobutanoate (2-ketoisovalerate) to form 3-carboxy-3-hydroxy-4-methylpentanoate (2-isopropylmalate).</text>
</comment>
<protein>
    <recommendedName>
        <fullName evidence="4 10">2-isopropylmalate synthase</fullName>
        <ecNumber evidence="4 10">2.3.3.13</ecNumber>
    </recommendedName>
    <alternativeName>
        <fullName evidence="10">Alpha-IPM synthase</fullName>
    </alternativeName>
    <alternativeName>
        <fullName evidence="10">Alpha-isopropylmalate synthase</fullName>
    </alternativeName>
</protein>
<dbReference type="InterPro" id="IPR013785">
    <property type="entry name" value="Aldolase_TIM"/>
</dbReference>
<dbReference type="GO" id="GO:0003852">
    <property type="term" value="F:2-isopropylmalate synthase activity"/>
    <property type="evidence" value="ECO:0007669"/>
    <property type="project" value="UniProtKB-UniRule"/>
</dbReference>
<feature type="compositionally biased region" description="Basic and acidic residues" evidence="11">
    <location>
        <begin position="568"/>
        <end position="578"/>
    </location>
</feature>
<dbReference type="GO" id="GO:0003985">
    <property type="term" value="F:acetyl-CoA C-acetyltransferase activity"/>
    <property type="evidence" value="ECO:0007669"/>
    <property type="project" value="UniProtKB-UniRule"/>
</dbReference>
<dbReference type="SUPFAM" id="SSF110921">
    <property type="entry name" value="2-isopropylmalate synthase LeuA, allosteric (dimerisation) domain"/>
    <property type="match status" value="1"/>
</dbReference>
<evidence type="ECO:0000256" key="2">
    <source>
        <dbReference type="ARBA" id="ARBA00004689"/>
    </source>
</evidence>
<evidence type="ECO:0000259" key="12">
    <source>
        <dbReference type="PROSITE" id="PS50991"/>
    </source>
</evidence>
<gene>
    <name evidence="10" type="primary">leuA</name>
    <name evidence="13" type="ORF">GL267_15815</name>
</gene>
<feature type="binding site" evidence="10">
    <location>
        <position position="40"/>
    </location>
    <ligand>
        <name>Mg(2+)</name>
        <dbReference type="ChEBI" id="CHEBI:18420"/>
    </ligand>
</feature>
<dbReference type="InterPro" id="IPR005668">
    <property type="entry name" value="IPM_Synthase"/>
</dbReference>
<dbReference type="Gene3D" id="3.20.20.70">
    <property type="entry name" value="Aldolase class I"/>
    <property type="match status" value="1"/>
</dbReference>